<protein>
    <recommendedName>
        <fullName evidence="3">Transglycosylase SLT domain-containing protein</fullName>
    </recommendedName>
</protein>
<dbReference type="Gene3D" id="1.10.530.10">
    <property type="match status" value="1"/>
</dbReference>
<evidence type="ECO:0000313" key="4">
    <source>
        <dbReference type="EMBL" id="MBB3712965.1"/>
    </source>
</evidence>
<organism evidence="4 5">
    <name type="scientific">Limimaricola variabilis</name>
    <dbReference type="NCBI Taxonomy" id="1492771"/>
    <lineage>
        <taxon>Bacteria</taxon>
        <taxon>Pseudomonadati</taxon>
        <taxon>Pseudomonadota</taxon>
        <taxon>Alphaproteobacteria</taxon>
        <taxon>Rhodobacterales</taxon>
        <taxon>Paracoccaceae</taxon>
        <taxon>Limimaricola</taxon>
    </lineage>
</organism>
<keyword evidence="5" id="KW-1185">Reference proteome</keyword>
<sequence length="268" mass="28143">MPGPSVHAEPSGPAVHLASEKAPARPTPNPPETGPAIPDLAVPAAPDTLGDPLPAATLRPMPRPVTLAAPAPSSAATLRPRARDPFLPAARWDGREGTGLWTRGLMAALRGPAAELAEVVPADIADWCPAYAANPPRMRRAFWVGVMSALSRFESRHRADAVGGGGLYHGLLQILPGTARGYGCVAWDGAALRDPVRNLSCAARIMARTVKRDNAVALSGGRRAGIAADWGPMTKPAMRAEMAAWTRSQSYCRPAPLARVPRPKARPA</sequence>
<reference evidence="4 5" key="1">
    <citation type="submission" date="2020-08" db="EMBL/GenBank/DDBJ databases">
        <title>Genomic Encyclopedia of Type Strains, Phase III (KMG-III): the genomes of soil and plant-associated and newly described type strains.</title>
        <authorList>
            <person name="Whitman W."/>
        </authorList>
    </citation>
    <scope>NUCLEOTIDE SEQUENCE [LARGE SCALE GENOMIC DNA]</scope>
    <source>
        <strain evidence="4 5">CECT 8572</strain>
    </source>
</reference>
<dbReference type="InterPro" id="IPR008258">
    <property type="entry name" value="Transglycosylase_SLT_dom_1"/>
</dbReference>
<name>A0ABR6HQZ2_9RHOB</name>
<accession>A0ABR6HQZ2</accession>
<dbReference type="Proteomes" id="UP000576152">
    <property type="component" value="Unassembled WGS sequence"/>
</dbReference>
<feature type="region of interest" description="Disordered" evidence="2">
    <location>
        <begin position="1"/>
        <end position="55"/>
    </location>
</feature>
<feature type="domain" description="Transglycosylase SLT" evidence="3">
    <location>
        <begin position="145"/>
        <end position="214"/>
    </location>
</feature>
<dbReference type="InterPro" id="IPR023346">
    <property type="entry name" value="Lysozyme-like_dom_sf"/>
</dbReference>
<evidence type="ECO:0000256" key="1">
    <source>
        <dbReference type="ARBA" id="ARBA00009387"/>
    </source>
</evidence>
<gene>
    <name evidence="4" type="ORF">FHS00_002563</name>
</gene>
<dbReference type="EMBL" id="JACIBX010000009">
    <property type="protein sequence ID" value="MBB3712965.1"/>
    <property type="molecule type" value="Genomic_DNA"/>
</dbReference>
<evidence type="ECO:0000256" key="2">
    <source>
        <dbReference type="SAM" id="MobiDB-lite"/>
    </source>
</evidence>
<dbReference type="Pfam" id="PF01464">
    <property type="entry name" value="SLT"/>
    <property type="match status" value="1"/>
</dbReference>
<dbReference type="RefSeq" id="WP_246391301.1">
    <property type="nucleotide sequence ID" value="NZ_JACIBX010000009.1"/>
</dbReference>
<evidence type="ECO:0000259" key="3">
    <source>
        <dbReference type="Pfam" id="PF01464"/>
    </source>
</evidence>
<comment type="caution">
    <text evidence="4">The sequence shown here is derived from an EMBL/GenBank/DDBJ whole genome shotgun (WGS) entry which is preliminary data.</text>
</comment>
<proteinExistence type="inferred from homology"/>
<evidence type="ECO:0000313" key="5">
    <source>
        <dbReference type="Proteomes" id="UP000576152"/>
    </source>
</evidence>
<comment type="similarity">
    <text evidence="1">Belongs to the virb1 family.</text>
</comment>
<dbReference type="SUPFAM" id="SSF53955">
    <property type="entry name" value="Lysozyme-like"/>
    <property type="match status" value="1"/>
</dbReference>